<dbReference type="Proteomes" id="UP000501600">
    <property type="component" value="Chromosome"/>
</dbReference>
<dbReference type="InterPro" id="IPR025514">
    <property type="entry name" value="DUF4402"/>
</dbReference>
<proteinExistence type="predicted"/>
<name>A0A6H2DK98_9SPHN</name>
<dbReference type="KEGG" id="phao:HF685_07235"/>
<accession>A0A6H2DK98</accession>
<dbReference type="AlphaFoldDB" id="A0A6H2DK98"/>
<dbReference type="EMBL" id="CP051217">
    <property type="protein sequence ID" value="QJB69102.1"/>
    <property type="molecule type" value="Genomic_DNA"/>
</dbReference>
<protein>
    <submittedName>
        <fullName evidence="1">DUF4402 domain-containing protein</fullName>
    </submittedName>
</protein>
<keyword evidence="2" id="KW-1185">Reference proteome</keyword>
<reference evidence="1 2" key="1">
    <citation type="submission" date="2020-04" db="EMBL/GenBank/DDBJ databases">
        <title>Genome sequence for Sphingorhabdus sp. strain M1.</title>
        <authorList>
            <person name="Park S.-J."/>
        </authorList>
    </citation>
    <scope>NUCLEOTIDE SEQUENCE [LARGE SCALE GENOMIC DNA]</scope>
    <source>
        <strain evidence="1 2">JK6</strain>
    </source>
</reference>
<evidence type="ECO:0000313" key="2">
    <source>
        <dbReference type="Proteomes" id="UP000501600"/>
    </source>
</evidence>
<dbReference type="Pfam" id="PF14352">
    <property type="entry name" value="DUF4402"/>
    <property type="match status" value="1"/>
</dbReference>
<evidence type="ECO:0000313" key="1">
    <source>
        <dbReference type="EMBL" id="QJB69102.1"/>
    </source>
</evidence>
<organism evidence="1 2">
    <name type="scientific">Parasphingorhabdus halotolerans</name>
    <dbReference type="NCBI Taxonomy" id="2725558"/>
    <lineage>
        <taxon>Bacteria</taxon>
        <taxon>Pseudomonadati</taxon>
        <taxon>Pseudomonadota</taxon>
        <taxon>Alphaproteobacteria</taxon>
        <taxon>Sphingomonadales</taxon>
        <taxon>Sphingomonadaceae</taxon>
        <taxon>Parasphingorhabdus</taxon>
    </lineage>
</organism>
<sequence>MVRSGGPETMIVTNFILDGNAIRLLPLFTSLGNFKDGGRLNVGANQVGGAYSGNFTVTVNYL</sequence>
<gene>
    <name evidence="1" type="ORF">HF685_07235</name>
</gene>